<accession>A0ABZ2UKI5</accession>
<evidence type="ECO:0000313" key="2">
    <source>
        <dbReference type="Proteomes" id="UP001623852"/>
    </source>
</evidence>
<evidence type="ECO:0000313" key="1">
    <source>
        <dbReference type="EMBL" id="WYZ21628.1"/>
    </source>
</evidence>
<reference evidence="1 2" key="1">
    <citation type="submission" date="2024-03" db="EMBL/GenBank/DDBJ databases">
        <title>Flavobacterium soyae.</title>
        <authorList>
            <person name="Zheng W."/>
        </authorList>
    </citation>
    <scope>NUCLEOTIDE SEQUENCE [LARGE SCALE GENOMIC DNA]</scope>
    <source>
        <strain evidence="1 2">55</strain>
    </source>
</reference>
<dbReference type="PROSITE" id="PS51257">
    <property type="entry name" value="PROKAR_LIPOPROTEIN"/>
    <property type="match status" value="1"/>
</dbReference>
<organism evidence="1 2">
    <name type="scientific">Flavobacterium soyae</name>
    <dbReference type="NCBI Taxonomy" id="2903098"/>
    <lineage>
        <taxon>Bacteria</taxon>
        <taxon>Pseudomonadati</taxon>
        <taxon>Bacteroidota</taxon>
        <taxon>Flavobacteriia</taxon>
        <taxon>Flavobacteriales</taxon>
        <taxon>Flavobacteriaceae</taxon>
        <taxon>Flavobacterium</taxon>
    </lineage>
</organism>
<proteinExistence type="predicted"/>
<dbReference type="EMBL" id="CP150845">
    <property type="protein sequence ID" value="WYZ21628.1"/>
    <property type="molecule type" value="Genomic_DNA"/>
</dbReference>
<sequence>MKQIIGCISFLFLVTSCSGQENKNNKIDASKVKEITIINKVYCSTHNLTGKNLVVTNRAEIEKIIDGFSYSEPITTDINLKMNNGFFDVSFYEGDKEYFYTINYTIYNGVVLWHNGNLYRNDRLEVAIYKMFAE</sequence>
<name>A0ABZ2UKI5_9FLAO</name>
<evidence type="ECO:0008006" key="3">
    <source>
        <dbReference type="Google" id="ProtNLM"/>
    </source>
</evidence>
<protein>
    <recommendedName>
        <fullName evidence="3">DUF4430 domain-containing protein</fullName>
    </recommendedName>
</protein>
<dbReference type="Proteomes" id="UP001623852">
    <property type="component" value="Chromosome"/>
</dbReference>
<keyword evidence="2" id="KW-1185">Reference proteome</keyword>
<gene>
    <name evidence="1" type="ORF">AABD74_09195</name>
</gene>
<dbReference type="RefSeq" id="WP_406845316.1">
    <property type="nucleotide sequence ID" value="NZ_CP150845.1"/>
</dbReference>